<name>A0A6G4X9Y8_9ACTN</name>
<sequence>MPITYNDIVNADLSGLKAASEAWKTMGSRFLKLQGSYQDHVKAAVDADSWRGESAAAYSRWGQATLDEYAEAEGEAQGVSGLLSDAYSILKKHKQNVEKTRDDAQKAGMAVDSNGRCTMDLRRVAELKGEATAEQYRRDHAARQTVEESWSDAIDKAVKATQRADENIKMALMAEPKQSSKGLPGGFNGNIKDDVGEANAARAGEVLKRLKNGDDVSAGDLRDARFLTRENGKDPEFSRTLINSLGGPEGLIKTHNRLDDLAYFDDKDQKKSYLSLDKGLATTLATATRNPNTEFYKRFRAGLQKAGVSAYDLDLATRGQGEGQKVRGYQSLVSLMKQGSGYSGQFLKDVAHDIRKAEDKKQGGHPDVWDLRGDFGDKKHARFASDPMDGILGIMSDNPKAAAEYLDPGPGGKNDNLQYLLTGRDWKNVDFSDSREAFYRESDPDMYNDSDKESTNARKGLGAAMTAAATGVSPSDSSPPVPSSHSDANNRVFVKALGELSAKGDDMPAALRGDMAKIMVNHGHEVHVAMS</sequence>
<accession>A0A6G4X9Y8</accession>
<dbReference type="Proteomes" id="UP000477722">
    <property type="component" value="Unassembled WGS sequence"/>
</dbReference>
<keyword evidence="3" id="KW-1185">Reference proteome</keyword>
<dbReference type="AlphaFoldDB" id="A0A6G4X9Y8"/>
<feature type="region of interest" description="Disordered" evidence="1">
    <location>
        <begin position="465"/>
        <end position="488"/>
    </location>
</feature>
<reference evidence="2 3" key="1">
    <citation type="submission" date="2020-02" db="EMBL/GenBank/DDBJ databases">
        <title>Whole-genome analyses of novel actinobacteria.</title>
        <authorList>
            <person name="Sahin N."/>
            <person name="Tatar D."/>
        </authorList>
    </citation>
    <scope>NUCLEOTIDE SEQUENCE [LARGE SCALE GENOMIC DNA]</scope>
    <source>
        <strain evidence="2 3">SB3404</strain>
    </source>
</reference>
<evidence type="ECO:0000256" key="1">
    <source>
        <dbReference type="SAM" id="MobiDB-lite"/>
    </source>
</evidence>
<dbReference type="RefSeq" id="WP_165303194.1">
    <property type="nucleotide sequence ID" value="NZ_JAAKZZ010000787.1"/>
</dbReference>
<evidence type="ECO:0000313" key="2">
    <source>
        <dbReference type="EMBL" id="NGO73564.1"/>
    </source>
</evidence>
<feature type="compositionally biased region" description="Low complexity" evidence="1">
    <location>
        <begin position="465"/>
        <end position="476"/>
    </location>
</feature>
<feature type="non-terminal residue" evidence="2">
    <location>
        <position position="531"/>
    </location>
</feature>
<proteinExistence type="predicted"/>
<dbReference type="EMBL" id="JAAKZZ010000787">
    <property type="protein sequence ID" value="NGO73564.1"/>
    <property type="molecule type" value="Genomic_DNA"/>
</dbReference>
<comment type="caution">
    <text evidence="2">The sequence shown here is derived from an EMBL/GenBank/DDBJ whole genome shotgun (WGS) entry which is preliminary data.</text>
</comment>
<evidence type="ECO:0000313" key="3">
    <source>
        <dbReference type="Proteomes" id="UP000477722"/>
    </source>
</evidence>
<gene>
    <name evidence="2" type="ORF">G5C65_35595</name>
</gene>
<organism evidence="2 3">
    <name type="scientific">Streptomyces boncukensis</name>
    <dbReference type="NCBI Taxonomy" id="2711219"/>
    <lineage>
        <taxon>Bacteria</taxon>
        <taxon>Bacillati</taxon>
        <taxon>Actinomycetota</taxon>
        <taxon>Actinomycetes</taxon>
        <taxon>Kitasatosporales</taxon>
        <taxon>Streptomycetaceae</taxon>
        <taxon>Streptomyces</taxon>
    </lineage>
</organism>
<protein>
    <recommendedName>
        <fullName evidence="4">AG2 protein</fullName>
    </recommendedName>
</protein>
<evidence type="ECO:0008006" key="4">
    <source>
        <dbReference type="Google" id="ProtNLM"/>
    </source>
</evidence>